<keyword evidence="2" id="KW-1185">Reference proteome</keyword>
<gene>
    <name evidence="1" type="ORF">SNAT2548_LOCUS9874</name>
</gene>
<sequence>MLAEDKTNDAEYLVKALEFHPNLRAKFFNRQLLHIARQLHVQLLADSQLRGIGKPLETVGSGIWEHEALDLAEPQFADPAGAEAAAFRAPWGRGGVPVSKKTFGLLSRKVPAEEAVLKRFGSWAAFLGQPPMDELFALERRRLRITLWPQL</sequence>
<dbReference type="Proteomes" id="UP000604046">
    <property type="component" value="Unassembled WGS sequence"/>
</dbReference>
<protein>
    <submittedName>
        <fullName evidence="1">Uncharacterized protein</fullName>
    </submittedName>
</protein>
<proteinExistence type="predicted"/>
<dbReference type="AlphaFoldDB" id="A0A812KWI7"/>
<reference evidence="1" key="1">
    <citation type="submission" date="2021-02" db="EMBL/GenBank/DDBJ databases">
        <authorList>
            <person name="Dougan E. K."/>
            <person name="Rhodes N."/>
            <person name="Thang M."/>
            <person name="Chan C."/>
        </authorList>
    </citation>
    <scope>NUCLEOTIDE SEQUENCE</scope>
</reference>
<evidence type="ECO:0000313" key="2">
    <source>
        <dbReference type="Proteomes" id="UP000604046"/>
    </source>
</evidence>
<name>A0A812KWI7_9DINO</name>
<accession>A0A812KWI7</accession>
<comment type="caution">
    <text evidence="1">The sequence shown here is derived from an EMBL/GenBank/DDBJ whole genome shotgun (WGS) entry which is preliminary data.</text>
</comment>
<dbReference type="OrthoDB" id="445765at2759"/>
<evidence type="ECO:0000313" key="1">
    <source>
        <dbReference type="EMBL" id="CAE7234301.1"/>
    </source>
</evidence>
<dbReference type="EMBL" id="CAJNDS010000791">
    <property type="protein sequence ID" value="CAE7234301.1"/>
    <property type="molecule type" value="Genomic_DNA"/>
</dbReference>
<organism evidence="1 2">
    <name type="scientific">Symbiodinium natans</name>
    <dbReference type="NCBI Taxonomy" id="878477"/>
    <lineage>
        <taxon>Eukaryota</taxon>
        <taxon>Sar</taxon>
        <taxon>Alveolata</taxon>
        <taxon>Dinophyceae</taxon>
        <taxon>Suessiales</taxon>
        <taxon>Symbiodiniaceae</taxon>
        <taxon>Symbiodinium</taxon>
    </lineage>
</organism>